<evidence type="ECO:0000313" key="3">
    <source>
        <dbReference type="Proteomes" id="UP000193920"/>
    </source>
</evidence>
<feature type="compositionally biased region" description="Low complexity" evidence="1">
    <location>
        <begin position="129"/>
        <end position="139"/>
    </location>
</feature>
<gene>
    <name evidence="2" type="ORF">LY90DRAFT_638778</name>
</gene>
<comment type="caution">
    <text evidence="2">The sequence shown here is derived from an EMBL/GenBank/DDBJ whole genome shotgun (WGS) entry which is preliminary data.</text>
</comment>
<keyword evidence="3" id="KW-1185">Reference proteome</keyword>
<organism evidence="2 3">
    <name type="scientific">Neocallimastix californiae</name>
    <dbReference type="NCBI Taxonomy" id="1754190"/>
    <lineage>
        <taxon>Eukaryota</taxon>
        <taxon>Fungi</taxon>
        <taxon>Fungi incertae sedis</taxon>
        <taxon>Chytridiomycota</taxon>
        <taxon>Chytridiomycota incertae sedis</taxon>
        <taxon>Neocallimastigomycetes</taxon>
        <taxon>Neocallimastigales</taxon>
        <taxon>Neocallimastigaceae</taxon>
        <taxon>Neocallimastix</taxon>
    </lineage>
</organism>
<reference evidence="2 3" key="1">
    <citation type="submission" date="2016-08" db="EMBL/GenBank/DDBJ databases">
        <title>A Parts List for Fungal Cellulosomes Revealed by Comparative Genomics.</title>
        <authorList>
            <consortium name="DOE Joint Genome Institute"/>
            <person name="Haitjema C.H."/>
            <person name="Gilmore S.P."/>
            <person name="Henske J.K."/>
            <person name="Solomon K.V."/>
            <person name="De Groot R."/>
            <person name="Kuo A."/>
            <person name="Mondo S.J."/>
            <person name="Salamov A.A."/>
            <person name="Labutti K."/>
            <person name="Zhao Z."/>
            <person name="Chiniquy J."/>
            <person name="Barry K."/>
            <person name="Brewer H.M."/>
            <person name="Purvine S.O."/>
            <person name="Wright A.T."/>
            <person name="Boxma B."/>
            <person name="Van Alen T."/>
            <person name="Hackstein J.H."/>
            <person name="Baker S.E."/>
            <person name="Grigoriev I.V."/>
            <person name="O'Malley M.A."/>
        </authorList>
    </citation>
    <scope>NUCLEOTIDE SEQUENCE [LARGE SCALE GENOMIC DNA]</scope>
    <source>
        <strain evidence="2 3">G1</strain>
    </source>
</reference>
<accession>A0A1Y1ZEC8</accession>
<dbReference type="EMBL" id="MCOG01000420">
    <property type="protein sequence ID" value="ORY08566.1"/>
    <property type="molecule type" value="Genomic_DNA"/>
</dbReference>
<proteinExistence type="predicted"/>
<evidence type="ECO:0000256" key="1">
    <source>
        <dbReference type="SAM" id="MobiDB-lite"/>
    </source>
</evidence>
<feature type="region of interest" description="Disordered" evidence="1">
    <location>
        <begin position="110"/>
        <end position="144"/>
    </location>
</feature>
<sequence>MILTVIFQLLDYKKSTLTCAVSYFYNLQDTLTISNSKGETYHKSYGYVYSEGDVFSREIDKTLEFARALSKGSSVSISKSDGYSAAIENVQYYNRTHTTTHDESYTLTLSEENSHSRSDGGEVIDETNWSDYSENSSSDEYSRMEAEHYNEAKKKKKKCGRFTSTC</sequence>
<name>A0A1Y1ZEC8_9FUNG</name>
<dbReference type="AlphaFoldDB" id="A0A1Y1ZEC8"/>
<protein>
    <submittedName>
        <fullName evidence="2">Uncharacterized protein</fullName>
    </submittedName>
</protein>
<dbReference type="Proteomes" id="UP000193920">
    <property type="component" value="Unassembled WGS sequence"/>
</dbReference>
<dbReference type="OrthoDB" id="2153901at2759"/>
<evidence type="ECO:0000313" key="2">
    <source>
        <dbReference type="EMBL" id="ORY08566.1"/>
    </source>
</evidence>